<dbReference type="Proteomes" id="UP001246576">
    <property type="component" value="Unassembled WGS sequence"/>
</dbReference>
<evidence type="ECO:0008006" key="4">
    <source>
        <dbReference type="Google" id="ProtNLM"/>
    </source>
</evidence>
<keyword evidence="1" id="KW-0472">Membrane</keyword>
<gene>
    <name evidence="2" type="ORF">RI048_02115</name>
</gene>
<evidence type="ECO:0000313" key="2">
    <source>
        <dbReference type="EMBL" id="MDR9846999.1"/>
    </source>
</evidence>
<comment type="caution">
    <text evidence="2">The sequence shown here is derived from an EMBL/GenBank/DDBJ whole genome shotgun (WGS) entry which is preliminary data.</text>
</comment>
<keyword evidence="1" id="KW-0812">Transmembrane</keyword>
<evidence type="ECO:0000313" key="3">
    <source>
        <dbReference type="Proteomes" id="UP001246576"/>
    </source>
</evidence>
<dbReference type="RefSeq" id="WP_310839421.1">
    <property type="nucleotide sequence ID" value="NZ_JAVLSJ010000001.1"/>
</dbReference>
<name>A0ABU2EFT7_9BURK</name>
<protein>
    <recommendedName>
        <fullName evidence="4">DUF393 domain-containing protein</fullName>
    </recommendedName>
</protein>
<feature type="transmembrane region" description="Helical" evidence="1">
    <location>
        <begin position="24"/>
        <end position="45"/>
    </location>
</feature>
<feature type="transmembrane region" description="Helical" evidence="1">
    <location>
        <begin position="51"/>
        <end position="72"/>
    </location>
</feature>
<sequence length="91" mass="9932">MPDHSTFKVFFDGACRLCVAMNKLVRPVLTFVLVLTYNAVLIWAVKERELSVSEFIAAAGPSNGMVLGFWFAEKAVLKDPKTGNTHGAGDD</sequence>
<reference evidence="2" key="1">
    <citation type="submission" date="2023-09" db="EMBL/GenBank/DDBJ databases">
        <title>Description of first Herbaspirillum huttiense subsp. nephrolepsisexaltata and Herbaspirillum huttiense subsp. lycopersicon.</title>
        <authorList>
            <person name="Poudel M."/>
            <person name="Sharma A."/>
            <person name="Goss E."/>
            <person name="Tapia J.H."/>
            <person name="Harmon C.M."/>
            <person name="Jones J.B."/>
        </authorList>
    </citation>
    <scope>NUCLEOTIDE SEQUENCE</scope>
    <source>
        <strain evidence="2">SE1</strain>
    </source>
</reference>
<keyword evidence="1" id="KW-1133">Transmembrane helix</keyword>
<evidence type="ECO:0000256" key="1">
    <source>
        <dbReference type="SAM" id="Phobius"/>
    </source>
</evidence>
<proteinExistence type="predicted"/>
<organism evidence="2 3">
    <name type="scientific">Herbaspirillum huttiense subsp. lycopersici</name>
    <dbReference type="NCBI Taxonomy" id="3074428"/>
    <lineage>
        <taxon>Bacteria</taxon>
        <taxon>Pseudomonadati</taxon>
        <taxon>Pseudomonadota</taxon>
        <taxon>Betaproteobacteria</taxon>
        <taxon>Burkholderiales</taxon>
        <taxon>Oxalobacteraceae</taxon>
        <taxon>Herbaspirillum</taxon>
    </lineage>
</organism>
<keyword evidence="3" id="KW-1185">Reference proteome</keyword>
<accession>A0ABU2EFT7</accession>
<dbReference type="EMBL" id="JAVLSJ010000001">
    <property type="protein sequence ID" value="MDR9846999.1"/>
    <property type="molecule type" value="Genomic_DNA"/>
</dbReference>